<evidence type="ECO:0000256" key="1">
    <source>
        <dbReference type="ARBA" id="ARBA00001933"/>
    </source>
</evidence>
<dbReference type="PANTHER" id="PTHR43807:SF20">
    <property type="entry name" value="FI04487P"/>
    <property type="match status" value="1"/>
</dbReference>
<dbReference type="NCBIfam" id="NF006488">
    <property type="entry name" value="PRK08912.1"/>
    <property type="match status" value="1"/>
</dbReference>
<evidence type="ECO:0000259" key="6">
    <source>
        <dbReference type="Pfam" id="PF00155"/>
    </source>
</evidence>
<dbReference type="Gene3D" id="3.90.1150.10">
    <property type="entry name" value="Aspartate Aminotransferase, domain 1"/>
    <property type="match status" value="1"/>
</dbReference>
<dbReference type="InterPro" id="IPR015424">
    <property type="entry name" value="PyrdxlP-dep_Trfase"/>
</dbReference>
<dbReference type="RefSeq" id="WP_102112123.1">
    <property type="nucleotide sequence ID" value="NZ_BMGN01000002.1"/>
</dbReference>
<dbReference type="OrthoDB" id="9763453at2"/>
<dbReference type="InterPro" id="IPR015421">
    <property type="entry name" value="PyrdxlP-dep_Trfase_major"/>
</dbReference>
<dbReference type="Pfam" id="PF00155">
    <property type="entry name" value="Aminotran_1_2"/>
    <property type="match status" value="1"/>
</dbReference>
<dbReference type="EMBL" id="CP025611">
    <property type="protein sequence ID" value="AUN30436.1"/>
    <property type="molecule type" value="Genomic_DNA"/>
</dbReference>
<reference evidence="7 8" key="1">
    <citation type="submission" date="2017-12" db="EMBL/GenBank/DDBJ databases">
        <title>Genomes of bacteria within cyanobacterial aggregates.</title>
        <authorList>
            <person name="Cai H."/>
        </authorList>
    </citation>
    <scope>NUCLEOTIDE SEQUENCE [LARGE SCALE GENOMIC DNA]</scope>
    <source>
        <strain evidence="7 8">TH16</strain>
    </source>
</reference>
<accession>A0A2K9ND16</accession>
<dbReference type="SUPFAM" id="SSF53383">
    <property type="entry name" value="PLP-dependent transferases"/>
    <property type="match status" value="1"/>
</dbReference>
<dbReference type="AlphaFoldDB" id="A0A2K9ND16"/>
<evidence type="ECO:0000256" key="5">
    <source>
        <dbReference type="ARBA" id="ARBA00022898"/>
    </source>
</evidence>
<keyword evidence="5" id="KW-0663">Pyridoxal phosphate</keyword>
<proteinExistence type="inferred from homology"/>
<feature type="domain" description="Aminotransferase class I/classII large" evidence="6">
    <location>
        <begin position="28"/>
        <end position="380"/>
    </location>
</feature>
<dbReference type="InterPro" id="IPR015422">
    <property type="entry name" value="PyrdxlP-dep_Trfase_small"/>
</dbReference>
<comment type="similarity">
    <text evidence="2">Belongs to the class-I pyridoxal-phosphate-dependent aminotransferase family.</text>
</comment>
<dbReference type="Proteomes" id="UP000234752">
    <property type="component" value="Chromosome eg_1"/>
</dbReference>
<evidence type="ECO:0000313" key="8">
    <source>
        <dbReference type="Proteomes" id="UP000234752"/>
    </source>
</evidence>
<evidence type="ECO:0000256" key="3">
    <source>
        <dbReference type="ARBA" id="ARBA00022576"/>
    </source>
</evidence>
<protein>
    <submittedName>
        <fullName evidence="7">Aminotransferase</fullName>
    </submittedName>
</protein>
<comment type="cofactor">
    <cofactor evidence="1">
        <name>pyridoxal 5'-phosphate</name>
        <dbReference type="ChEBI" id="CHEBI:597326"/>
    </cofactor>
</comment>
<dbReference type="GO" id="GO:0016212">
    <property type="term" value="F:kynurenine-oxoglutarate transaminase activity"/>
    <property type="evidence" value="ECO:0007669"/>
    <property type="project" value="TreeGrafter"/>
</dbReference>
<dbReference type="InterPro" id="IPR051326">
    <property type="entry name" value="Kynurenine-oxoglutarate_AT"/>
</dbReference>
<dbReference type="PANTHER" id="PTHR43807">
    <property type="entry name" value="FI04487P"/>
    <property type="match status" value="1"/>
</dbReference>
<dbReference type="Gene3D" id="3.40.640.10">
    <property type="entry name" value="Type I PLP-dependent aspartate aminotransferase-like (Major domain)"/>
    <property type="match status" value="1"/>
</dbReference>
<evidence type="ECO:0000313" key="7">
    <source>
        <dbReference type="EMBL" id="AUN30436.1"/>
    </source>
</evidence>
<keyword evidence="4 7" id="KW-0808">Transferase</keyword>
<dbReference type="InterPro" id="IPR004839">
    <property type="entry name" value="Aminotransferase_I/II_large"/>
</dbReference>
<dbReference type="GO" id="GO:0030170">
    <property type="term" value="F:pyridoxal phosphate binding"/>
    <property type="evidence" value="ECO:0007669"/>
    <property type="project" value="InterPro"/>
</dbReference>
<dbReference type="CDD" id="cd00609">
    <property type="entry name" value="AAT_like"/>
    <property type="match status" value="1"/>
</dbReference>
<evidence type="ECO:0000256" key="2">
    <source>
        <dbReference type="ARBA" id="ARBA00007441"/>
    </source>
</evidence>
<keyword evidence="3 7" id="KW-0032">Aminotransferase</keyword>
<gene>
    <name evidence="7" type="ORF">C0V82_09445</name>
</gene>
<organism evidence="7 8">
    <name type="scientific">Niveispirillum cyanobacteriorum</name>
    <dbReference type="NCBI Taxonomy" id="1612173"/>
    <lineage>
        <taxon>Bacteria</taxon>
        <taxon>Pseudomonadati</taxon>
        <taxon>Pseudomonadota</taxon>
        <taxon>Alphaproteobacteria</taxon>
        <taxon>Rhodospirillales</taxon>
        <taxon>Azospirillaceae</taxon>
        <taxon>Niveispirillum</taxon>
    </lineage>
</organism>
<dbReference type="GO" id="GO:0005737">
    <property type="term" value="C:cytoplasm"/>
    <property type="evidence" value="ECO:0007669"/>
    <property type="project" value="TreeGrafter"/>
</dbReference>
<dbReference type="FunFam" id="3.40.640.10:FF:000024">
    <property type="entry name" value="Kynurenine--oxoglutarate transaminase 3"/>
    <property type="match status" value="1"/>
</dbReference>
<name>A0A2K9ND16_9PROT</name>
<dbReference type="KEGG" id="ncb:C0V82_09445"/>
<evidence type="ECO:0000256" key="4">
    <source>
        <dbReference type="ARBA" id="ARBA00022679"/>
    </source>
</evidence>
<sequence>MKPGNSTFSALGTTIFEVMSRLADQHKAINLGQGFPDGNGPPDIVEAAASYLTSGWNQYPPMPGLPALRQALAAHNARFYGLAVDWPTETLVTSGATEALAACLFGLLEPGDEVVLFQPLYDSYAPIIRRAGAIPRFVTMKAPGWTFTEADLEAAFSDKTKLVLINNPQNPAGKVWTLDELALLSRHVIRHDAMALCDEVYEHLVFDGRQHIPLMTLAGMRDRTLRIGSAGKTFSLTGWKVGYVTGPAPLLAPVIKAHQFLTFTTPPNLQHAVALGLNKDDAYFIGLADDMARRRDLLSAGLRAAGLVVLPCAGTYFLTVDLAASGIAMDDRAFCQHLTEKVGVAAIPISAFFEVDAPTHLVRFCFCKRDEVLEEAIRRLGTGIA</sequence>
<keyword evidence="8" id="KW-1185">Reference proteome</keyword>